<accession>A0ABD1YQ05</accession>
<evidence type="ECO:0000256" key="9">
    <source>
        <dbReference type="ARBA" id="ARBA00022771"/>
    </source>
</evidence>
<dbReference type="InterPro" id="IPR013083">
    <property type="entry name" value="Znf_RING/FYVE/PHD"/>
</dbReference>
<dbReference type="EMBL" id="JBHFFA010000004">
    <property type="protein sequence ID" value="KAL2631764.1"/>
    <property type="molecule type" value="Genomic_DNA"/>
</dbReference>
<evidence type="ECO:0000256" key="3">
    <source>
        <dbReference type="ARBA" id="ARBA00004906"/>
    </source>
</evidence>
<evidence type="ECO:0000256" key="4">
    <source>
        <dbReference type="ARBA" id="ARBA00005884"/>
    </source>
</evidence>
<dbReference type="AlphaFoldDB" id="A0ABD1YQ05"/>
<dbReference type="InterPro" id="IPR001841">
    <property type="entry name" value="Znf_RING"/>
</dbReference>
<evidence type="ECO:0000256" key="1">
    <source>
        <dbReference type="ARBA" id="ARBA00001798"/>
    </source>
</evidence>
<keyword evidence="7" id="KW-0479">Metal-binding</keyword>
<feature type="domain" description="RING-type" evidence="15">
    <location>
        <begin position="102"/>
        <end position="323"/>
    </location>
</feature>
<evidence type="ECO:0000256" key="7">
    <source>
        <dbReference type="ARBA" id="ARBA00022723"/>
    </source>
</evidence>
<dbReference type="PROSITE" id="PS00518">
    <property type="entry name" value="ZF_RING_1"/>
    <property type="match status" value="1"/>
</dbReference>
<dbReference type="InterPro" id="IPR044066">
    <property type="entry name" value="TRIAD_supradom"/>
</dbReference>
<comment type="pathway">
    <text evidence="3">Protein modification; protein ubiquitination.</text>
</comment>
<evidence type="ECO:0000256" key="12">
    <source>
        <dbReference type="PROSITE-ProRule" id="PRU00175"/>
    </source>
</evidence>
<dbReference type="EC" id="2.3.2.31" evidence="5"/>
<comment type="function">
    <text evidence="2">Might act as an E3 ubiquitin-protein ligase, or as part of E3 complex, which accepts ubiquitin from specific E2 ubiquitin-conjugating enzymes and then transfers it to substrates.</text>
</comment>
<dbReference type="FunFam" id="3.30.40.10:FF:000019">
    <property type="entry name" value="RBR-type E3 ubiquitin transferase"/>
    <property type="match status" value="1"/>
</dbReference>
<comment type="caution">
    <text evidence="16">The sequence shown here is derived from an EMBL/GenBank/DDBJ whole genome shotgun (WGS) entry which is preliminary data.</text>
</comment>
<dbReference type="InterPro" id="IPR017907">
    <property type="entry name" value="Znf_RING_CS"/>
</dbReference>
<gene>
    <name evidence="16" type="ORF">R1flu_016450</name>
</gene>
<dbReference type="GO" id="GO:0008270">
    <property type="term" value="F:zinc ion binding"/>
    <property type="evidence" value="ECO:0007669"/>
    <property type="project" value="UniProtKB-KW"/>
</dbReference>
<evidence type="ECO:0000256" key="11">
    <source>
        <dbReference type="ARBA" id="ARBA00022833"/>
    </source>
</evidence>
<dbReference type="InterPro" id="IPR048962">
    <property type="entry name" value="ARIH1-like_UBL"/>
</dbReference>
<dbReference type="SMART" id="SM00647">
    <property type="entry name" value="IBR"/>
    <property type="match status" value="2"/>
</dbReference>
<proteinExistence type="inferred from homology"/>
<dbReference type="Proteomes" id="UP001605036">
    <property type="component" value="Unassembled WGS sequence"/>
</dbReference>
<keyword evidence="17" id="KW-1185">Reference proteome</keyword>
<evidence type="ECO:0000259" key="14">
    <source>
        <dbReference type="PROSITE" id="PS50089"/>
    </source>
</evidence>
<evidence type="ECO:0000256" key="10">
    <source>
        <dbReference type="ARBA" id="ARBA00022786"/>
    </source>
</evidence>
<dbReference type="CDD" id="cd20346">
    <property type="entry name" value="BRcat_RBR_ANKIB1"/>
    <property type="match status" value="1"/>
</dbReference>
<evidence type="ECO:0000256" key="6">
    <source>
        <dbReference type="ARBA" id="ARBA00022679"/>
    </source>
</evidence>
<name>A0ABD1YQ05_9MARC</name>
<dbReference type="FunFam" id="1.20.120.1750:FF:000027">
    <property type="entry name" value="RBR-type E3 ubiquitin transferase"/>
    <property type="match status" value="1"/>
</dbReference>
<dbReference type="Pfam" id="PF22191">
    <property type="entry name" value="IBR_1"/>
    <property type="match status" value="1"/>
</dbReference>
<evidence type="ECO:0000256" key="13">
    <source>
        <dbReference type="SAM" id="MobiDB-lite"/>
    </source>
</evidence>
<evidence type="ECO:0000313" key="17">
    <source>
        <dbReference type="Proteomes" id="UP001605036"/>
    </source>
</evidence>
<sequence>MGGRNFFTRLFRFAEISRMAVYEVVSEKEIRRRQEELYVHLVDFLSVSRSEAGILLRYFRWNTVKVVEQWFDNQDRLRQTLGLFHATRPEVQREISCRVNHQNAVCKICLESYPSFAVSNMSAAPACGHFFCDPCWTNYIQAAIGDGAGCLSLRCPNPECKCAVGEDMVLSLITSTNDHDKYNRYLLRSYIENNREAKWCPAPGCEFAILMKEESDENGADEVTCNCSFTFCWNCELEPHRPVDCRTVLEWSRRLKTNGAPETIDWILTNSKLCPKCKRPIEKNHGCDHMTCSAPCRHEFCWVCLSPWKNHKSCSAIPGGPKEEMAQAEAKRRRDMAKSSLDRDTHYYERWATHADSRLKAQSHLRDTVTAHQEILAERMGQPVSQMQFITRAWQQVIGCRSILKWSYAYGSHLAEKEHAKRALLEYLQAEAEAKLEILQGCVQNEILYYVEAVPPPPQSRFNAFRTRLMGLTSVTKGYYDNVNRALENGLTDVVGKDPQVDNANGEVVEQGEEGRSRKRRKRK</sequence>
<dbReference type="GO" id="GO:0061630">
    <property type="term" value="F:ubiquitin protein ligase activity"/>
    <property type="evidence" value="ECO:0007669"/>
    <property type="project" value="UniProtKB-EC"/>
</dbReference>
<protein>
    <recommendedName>
        <fullName evidence="5">RBR-type E3 ubiquitin transferase</fullName>
        <ecNumber evidence="5">2.3.2.31</ecNumber>
    </recommendedName>
</protein>
<dbReference type="PROSITE" id="PS51873">
    <property type="entry name" value="TRIAD"/>
    <property type="match status" value="1"/>
</dbReference>
<comment type="similarity">
    <text evidence="4">Belongs to the RBR family. Ariadne subfamily.</text>
</comment>
<dbReference type="SUPFAM" id="SSF57850">
    <property type="entry name" value="RING/U-box"/>
    <property type="match status" value="3"/>
</dbReference>
<keyword evidence="9 12" id="KW-0863">Zinc-finger</keyword>
<evidence type="ECO:0000256" key="5">
    <source>
        <dbReference type="ARBA" id="ARBA00012251"/>
    </source>
</evidence>
<dbReference type="PROSITE" id="PS50089">
    <property type="entry name" value="ZF_RING_2"/>
    <property type="match status" value="1"/>
</dbReference>
<dbReference type="InterPro" id="IPR002867">
    <property type="entry name" value="IBR_dom"/>
</dbReference>
<dbReference type="Gene3D" id="1.20.120.1750">
    <property type="match status" value="1"/>
</dbReference>
<evidence type="ECO:0000256" key="8">
    <source>
        <dbReference type="ARBA" id="ARBA00022737"/>
    </source>
</evidence>
<dbReference type="Pfam" id="PF21235">
    <property type="entry name" value="UBA_ARI1"/>
    <property type="match status" value="1"/>
</dbReference>
<keyword evidence="6" id="KW-0808">Transferase</keyword>
<dbReference type="Pfam" id="PF01485">
    <property type="entry name" value="IBR"/>
    <property type="match status" value="1"/>
</dbReference>
<keyword evidence="10" id="KW-0833">Ubl conjugation pathway</keyword>
<keyword evidence="11" id="KW-0862">Zinc</keyword>
<feature type="domain" description="RING-type" evidence="14">
    <location>
        <begin position="106"/>
        <end position="156"/>
    </location>
</feature>
<dbReference type="Gene3D" id="3.30.40.10">
    <property type="entry name" value="Zinc/RING finger domain, C3HC4 (zinc finger)"/>
    <property type="match status" value="1"/>
</dbReference>
<reference evidence="16 17" key="1">
    <citation type="submission" date="2024-09" db="EMBL/GenBank/DDBJ databases">
        <title>Chromosome-scale assembly of Riccia fluitans.</title>
        <authorList>
            <person name="Paukszto L."/>
            <person name="Sawicki J."/>
            <person name="Karawczyk K."/>
            <person name="Piernik-Szablinska J."/>
            <person name="Szczecinska M."/>
            <person name="Mazdziarz M."/>
        </authorList>
    </citation>
    <scope>NUCLEOTIDE SEQUENCE [LARGE SCALE GENOMIC DNA]</scope>
    <source>
        <strain evidence="16">Rf_01</strain>
        <tissue evidence="16">Aerial parts of the thallus</tissue>
    </source>
</reference>
<keyword evidence="8" id="KW-0677">Repeat</keyword>
<evidence type="ECO:0000259" key="15">
    <source>
        <dbReference type="PROSITE" id="PS51873"/>
    </source>
</evidence>
<comment type="catalytic activity">
    <reaction evidence="1">
        <text>[E2 ubiquitin-conjugating enzyme]-S-ubiquitinyl-L-cysteine + [acceptor protein]-L-lysine = [E2 ubiquitin-conjugating enzyme]-L-cysteine + [acceptor protein]-N(6)-ubiquitinyl-L-lysine.</text>
        <dbReference type="EC" id="2.3.2.31"/>
    </reaction>
</comment>
<evidence type="ECO:0000313" key="16">
    <source>
        <dbReference type="EMBL" id="KAL2631764.1"/>
    </source>
</evidence>
<evidence type="ECO:0000256" key="2">
    <source>
        <dbReference type="ARBA" id="ARBA00003976"/>
    </source>
</evidence>
<organism evidence="16 17">
    <name type="scientific">Riccia fluitans</name>
    <dbReference type="NCBI Taxonomy" id="41844"/>
    <lineage>
        <taxon>Eukaryota</taxon>
        <taxon>Viridiplantae</taxon>
        <taxon>Streptophyta</taxon>
        <taxon>Embryophyta</taxon>
        <taxon>Marchantiophyta</taxon>
        <taxon>Marchantiopsida</taxon>
        <taxon>Marchantiidae</taxon>
        <taxon>Marchantiales</taxon>
        <taxon>Ricciaceae</taxon>
        <taxon>Riccia</taxon>
    </lineage>
</organism>
<dbReference type="PANTHER" id="PTHR11685">
    <property type="entry name" value="RBR FAMILY RING FINGER AND IBR DOMAIN-CONTAINING"/>
    <property type="match status" value="1"/>
</dbReference>
<dbReference type="InterPro" id="IPR031127">
    <property type="entry name" value="E3_UB_ligase_RBR"/>
</dbReference>
<feature type="region of interest" description="Disordered" evidence="13">
    <location>
        <begin position="494"/>
        <end position="524"/>
    </location>
</feature>